<dbReference type="EMBL" id="UGVI01000003">
    <property type="protein sequence ID" value="SUF09220.1"/>
    <property type="molecule type" value="Genomic_DNA"/>
</dbReference>
<reference evidence="1 2" key="1">
    <citation type="submission" date="2018-06" db="EMBL/GenBank/DDBJ databases">
        <authorList>
            <consortium name="Pathogen Informatics"/>
            <person name="Doyle S."/>
        </authorList>
    </citation>
    <scope>NUCLEOTIDE SEQUENCE [LARGE SCALE GENOMIC DNA]</scope>
    <source>
        <strain evidence="1 2">NCTC13296</strain>
    </source>
</reference>
<gene>
    <name evidence="1" type="ORF">NCTC13296_04418</name>
</gene>
<keyword evidence="2" id="KW-1185">Reference proteome</keyword>
<protein>
    <submittedName>
        <fullName evidence="1">Uncharacterized protein</fullName>
    </submittedName>
</protein>
<evidence type="ECO:0000313" key="1">
    <source>
        <dbReference type="EMBL" id="SUF09220.1"/>
    </source>
</evidence>
<evidence type="ECO:0000313" key="2">
    <source>
        <dbReference type="Proteomes" id="UP000254569"/>
    </source>
</evidence>
<proteinExistence type="predicted"/>
<dbReference type="AlphaFoldDB" id="A0A379PNF6"/>
<name>A0A379PNF6_9NOCA</name>
<dbReference type="Proteomes" id="UP000254569">
    <property type="component" value="Unassembled WGS sequence"/>
</dbReference>
<accession>A0A379PNF6</accession>
<organism evidence="1 2">
    <name type="scientific">Rhodococcus gordoniae</name>
    <dbReference type="NCBI Taxonomy" id="223392"/>
    <lineage>
        <taxon>Bacteria</taxon>
        <taxon>Bacillati</taxon>
        <taxon>Actinomycetota</taxon>
        <taxon>Actinomycetes</taxon>
        <taxon>Mycobacteriales</taxon>
        <taxon>Nocardiaceae</taxon>
        <taxon>Rhodococcus</taxon>
    </lineage>
</organism>
<sequence length="108" mass="11602">MAFVGTWPKNVYNRGCDSFGRQSRCVNACECRAYPLGSVEVIKMTKPPAQCILLFCVLGDATSMLAGVYVQGDASHIDSWIECGSDLCPVGLVGDGLGNDDQLRAVIR</sequence>